<evidence type="ECO:0000259" key="8">
    <source>
        <dbReference type="SMART" id="SM00978"/>
    </source>
</evidence>
<dbReference type="PANTHER" id="PTHR10721:SF1">
    <property type="entry name" value="MITOCHONDRIAL IMPORT INNER MEMBRANE TRANSLOCASE SUBUNIT TIM44"/>
    <property type="match status" value="1"/>
</dbReference>
<dbReference type="GO" id="GO:0030150">
    <property type="term" value="P:protein import into mitochondrial matrix"/>
    <property type="evidence" value="ECO:0007669"/>
    <property type="project" value="TreeGrafter"/>
</dbReference>
<comment type="similarity">
    <text evidence="2">Belongs to the Tim44 family.</text>
</comment>
<dbReference type="InterPro" id="IPR039544">
    <property type="entry name" value="Tim44-like"/>
</dbReference>
<gene>
    <name evidence="9" type="primary">TIM44</name>
</gene>
<dbReference type="PANTHER" id="PTHR10721">
    <property type="entry name" value="MITOCHONDRIAL IMPORT INNER MEMBRANE TRANSLOCASE SUBUNIT TIM44"/>
    <property type="match status" value="1"/>
</dbReference>
<evidence type="ECO:0000256" key="1">
    <source>
        <dbReference type="ARBA" id="ARBA00004273"/>
    </source>
</evidence>
<reference evidence="9" key="1">
    <citation type="journal article" date="2016" name="Mol. Biol. Evol.">
        <title>Novel hydrogenosomes in the microaerophilic jakobid Stygiella incarcerata.</title>
        <authorList>
            <person name="Leger M.M."/>
            <person name="Eme L."/>
            <person name="Hug L.A."/>
            <person name="Roger A.J."/>
        </authorList>
    </citation>
    <scope>NUCLEOTIDE SEQUENCE</scope>
</reference>
<keyword evidence="4" id="KW-0809">Transit peptide</keyword>
<dbReference type="GO" id="GO:0051087">
    <property type="term" value="F:protein-folding chaperone binding"/>
    <property type="evidence" value="ECO:0007669"/>
    <property type="project" value="TreeGrafter"/>
</dbReference>
<feature type="compositionally biased region" description="Polar residues" evidence="7">
    <location>
        <begin position="256"/>
        <end position="268"/>
    </location>
</feature>
<keyword evidence="6" id="KW-0472">Membrane</keyword>
<evidence type="ECO:0000256" key="5">
    <source>
        <dbReference type="ARBA" id="ARBA00023128"/>
    </source>
</evidence>
<evidence type="ECO:0000256" key="6">
    <source>
        <dbReference type="ARBA" id="ARBA00023136"/>
    </source>
</evidence>
<dbReference type="InterPro" id="IPR007379">
    <property type="entry name" value="Tim44-like_dom"/>
</dbReference>
<dbReference type="GO" id="GO:0005743">
    <property type="term" value="C:mitochondrial inner membrane"/>
    <property type="evidence" value="ECO:0007669"/>
    <property type="project" value="UniProtKB-SubCell"/>
</dbReference>
<feature type="region of interest" description="Disordered" evidence="7">
    <location>
        <begin position="256"/>
        <end position="282"/>
    </location>
</feature>
<accession>A0A192ZIN1</accession>
<dbReference type="Gene3D" id="3.10.450.240">
    <property type="match status" value="1"/>
</dbReference>
<dbReference type="InterPro" id="IPR032710">
    <property type="entry name" value="NTF2-like_dom_sf"/>
</dbReference>
<dbReference type="SUPFAM" id="SSF54427">
    <property type="entry name" value="NTF2-like"/>
    <property type="match status" value="1"/>
</dbReference>
<name>A0A192ZIN1_9EUKA</name>
<dbReference type="AlphaFoldDB" id="A0A192ZIN1"/>
<feature type="domain" description="Tim44-like" evidence="8">
    <location>
        <begin position="355"/>
        <end position="502"/>
    </location>
</feature>
<keyword evidence="5" id="KW-0496">Mitochondrion</keyword>
<evidence type="ECO:0000256" key="7">
    <source>
        <dbReference type="SAM" id="MobiDB-lite"/>
    </source>
</evidence>
<evidence type="ECO:0000256" key="3">
    <source>
        <dbReference type="ARBA" id="ARBA00022792"/>
    </source>
</evidence>
<dbReference type="EMBL" id="KT984563">
    <property type="protein sequence ID" value="ANM86783.1"/>
    <property type="molecule type" value="mRNA"/>
</dbReference>
<evidence type="ECO:0000256" key="2">
    <source>
        <dbReference type="ARBA" id="ARBA00009597"/>
    </source>
</evidence>
<protein>
    <submittedName>
        <fullName evidence="9">Tim44</fullName>
    </submittedName>
</protein>
<sequence length="509" mass="57926">MSSGLQRSLVLCGGQSALSSVPLSSLLSLPTKLSHTNAKTTREVKSLKTMNSTLHCSSSIHEVGNGRSERKGIFIPSRLSGFFTSRSHSVSGFGRMSIPVPKFSRNMVLWAQFQHRLMAEVERDALLQEHLEILHSCLNRDTPTAGVFRALIHSIRSVSHGVVYSWRFAVRTKDSVERGLNDVVIPRLVRRIEMVASPLSKGVWSGYHGVSWILERSLVKRTRAAVNRVWKGTGMSEFVSDVGKDDGASEYIESYKNAQYSPDTPDSSNDGENDDNTIMSRESQFPEVTETALMIIPQRSSKGLIQSLRSSWNRFLHTVMHSENPIVRFPRAVAFSMRDLFQSLLGRFFQETEESVVFGEIRNKEPGFNLYYFMDYLERDMIPKVLQAFRKGDLKYLKNVCSEPAFYALSSVIRQREQDGVVLDPRVLDVRGLQFLSARFVNDHATLLITFSSQHIDVERSKRTHRIVKGSPDNVQQHQYVWALRHRPGVKEVKWELLEMFLQQATSHF</sequence>
<organism evidence="9">
    <name type="scientific">Stygiella incarcerata</name>
    <dbReference type="NCBI Taxonomy" id="1712417"/>
    <lineage>
        <taxon>Eukaryota</taxon>
        <taxon>Discoba</taxon>
        <taxon>Jakobida</taxon>
        <taxon>Andalucina</taxon>
        <taxon>Stygiellidae</taxon>
        <taxon>Stygiella</taxon>
    </lineage>
</organism>
<keyword evidence="3" id="KW-0999">Mitochondrion inner membrane</keyword>
<evidence type="ECO:0000256" key="4">
    <source>
        <dbReference type="ARBA" id="ARBA00022946"/>
    </source>
</evidence>
<dbReference type="Pfam" id="PF04280">
    <property type="entry name" value="Tim44"/>
    <property type="match status" value="1"/>
</dbReference>
<evidence type="ECO:0000313" key="9">
    <source>
        <dbReference type="EMBL" id="ANM86783.1"/>
    </source>
</evidence>
<proteinExistence type="evidence at transcript level"/>
<dbReference type="SMART" id="SM00978">
    <property type="entry name" value="Tim44"/>
    <property type="match status" value="1"/>
</dbReference>
<comment type="subcellular location">
    <subcellularLocation>
        <location evidence="1">Mitochondrion inner membrane</location>
    </subcellularLocation>
</comment>